<evidence type="ECO:0000256" key="4">
    <source>
        <dbReference type="ARBA" id="ARBA00049194"/>
    </source>
</evidence>
<dbReference type="SUPFAM" id="SSF53720">
    <property type="entry name" value="ALDH-like"/>
    <property type="match status" value="1"/>
</dbReference>
<evidence type="ECO:0000256" key="2">
    <source>
        <dbReference type="ARBA" id="ARBA00023002"/>
    </source>
</evidence>
<dbReference type="Gene3D" id="3.40.309.10">
    <property type="entry name" value="Aldehyde Dehydrogenase, Chain A, domain 2"/>
    <property type="match status" value="1"/>
</dbReference>
<comment type="similarity">
    <text evidence="1 6">Belongs to the aldehyde dehydrogenase family.</text>
</comment>
<gene>
    <name evidence="9" type="ORF">HMPREF1120_03201</name>
</gene>
<dbReference type="GO" id="GO:0004029">
    <property type="term" value="F:aldehyde dehydrogenase (NAD+) activity"/>
    <property type="evidence" value="ECO:0007669"/>
    <property type="project" value="UniProtKB-EC"/>
</dbReference>
<dbReference type="EC" id="1.2.1.3" evidence="3"/>
<evidence type="ECO:0000256" key="6">
    <source>
        <dbReference type="RuleBase" id="RU003345"/>
    </source>
</evidence>
<dbReference type="RefSeq" id="XP_009155506.1">
    <property type="nucleotide sequence ID" value="XM_009157258.1"/>
</dbReference>
<dbReference type="OrthoDB" id="310895at2759"/>
<dbReference type="InterPro" id="IPR016163">
    <property type="entry name" value="Ald_DH_C"/>
</dbReference>
<reference evidence="9" key="1">
    <citation type="submission" date="2011-07" db="EMBL/GenBank/DDBJ databases">
        <title>The Genome Sequence of Exophiala (Wangiella) dermatitidis NIH/UT8656.</title>
        <authorList>
            <consortium name="The Broad Institute Genome Sequencing Platform"/>
            <person name="Cuomo C."/>
            <person name="Wang Z."/>
            <person name="Hunicke-Smith S."/>
            <person name="Szanislo P.J."/>
            <person name="Earl A."/>
            <person name="Young S.K."/>
            <person name="Zeng Q."/>
            <person name="Gargeya S."/>
            <person name="Fitzgerald M."/>
            <person name="Haas B."/>
            <person name="Abouelleil A."/>
            <person name="Alvarado L."/>
            <person name="Arachchi H.M."/>
            <person name="Berlin A."/>
            <person name="Brown A."/>
            <person name="Chapman S.B."/>
            <person name="Chen Z."/>
            <person name="Dunbar C."/>
            <person name="Freedman E."/>
            <person name="Gearin G."/>
            <person name="Gellesch M."/>
            <person name="Goldberg J."/>
            <person name="Griggs A."/>
            <person name="Gujja S."/>
            <person name="Heiman D."/>
            <person name="Howarth C."/>
            <person name="Larson L."/>
            <person name="Lui A."/>
            <person name="MacDonald P.J.P."/>
            <person name="Montmayeur A."/>
            <person name="Murphy C."/>
            <person name="Neiman D."/>
            <person name="Pearson M."/>
            <person name="Priest M."/>
            <person name="Roberts A."/>
            <person name="Saif S."/>
            <person name="Shea T."/>
            <person name="Shenoy N."/>
            <person name="Sisk P."/>
            <person name="Stolte C."/>
            <person name="Sykes S."/>
            <person name="Wortman J."/>
            <person name="Nusbaum C."/>
            <person name="Birren B."/>
        </authorList>
    </citation>
    <scope>NUCLEOTIDE SEQUENCE</scope>
    <source>
        <strain evidence="9">NIH/UT8656</strain>
    </source>
</reference>
<feature type="active site" evidence="5">
    <location>
        <position position="261"/>
    </location>
</feature>
<dbReference type="FunFam" id="3.40.605.10:FF:000001">
    <property type="entry name" value="Aldehyde dehydrogenase 1"/>
    <property type="match status" value="1"/>
</dbReference>
<dbReference type="eggNOG" id="KOG2450">
    <property type="taxonomic scope" value="Eukaryota"/>
</dbReference>
<feature type="domain" description="Aldehyde dehydrogenase" evidence="8">
    <location>
        <begin position="28"/>
        <end position="485"/>
    </location>
</feature>
<dbReference type="InParanoid" id="H6BVI6"/>
<dbReference type="FunFam" id="3.40.309.10:FF:000012">
    <property type="entry name" value="Betaine aldehyde dehydrogenase"/>
    <property type="match status" value="1"/>
</dbReference>
<name>H6BVI6_EXODN</name>
<dbReference type="PROSITE" id="PS00687">
    <property type="entry name" value="ALDEHYDE_DEHYDR_GLU"/>
    <property type="match status" value="1"/>
</dbReference>
<organism evidence="9 10">
    <name type="scientific">Exophiala dermatitidis (strain ATCC 34100 / CBS 525.76 / NIH/UT8656)</name>
    <name type="common">Black yeast</name>
    <name type="synonym">Wangiella dermatitidis</name>
    <dbReference type="NCBI Taxonomy" id="858893"/>
    <lineage>
        <taxon>Eukaryota</taxon>
        <taxon>Fungi</taxon>
        <taxon>Dikarya</taxon>
        <taxon>Ascomycota</taxon>
        <taxon>Pezizomycotina</taxon>
        <taxon>Eurotiomycetes</taxon>
        <taxon>Chaetothyriomycetidae</taxon>
        <taxon>Chaetothyriales</taxon>
        <taxon>Herpotrichiellaceae</taxon>
        <taxon>Exophiala</taxon>
    </lineage>
</organism>
<proteinExistence type="inferred from homology"/>
<dbReference type="AlphaFoldDB" id="H6BVI6"/>
<sequence length="495" mass="52732">MAYTSISTSNGKQIKVPTGLLINNEFIPSSTGATIEIFSPVNERQIARVASATAADVDLAVQSGLKALPAWRSTPPSSRSKFLSKLADLIERDADDLATIEAVDAGILFGESKALHITQASDTLRYFATLTDRPGESLEIPNGFAYTRREPYGVCAAIVPWNAPLMITIWKLAPAIAAGNVLIIKTPELAPLYAQKLGQLIVEAGFPAGVINILCGLGQDAGKAIAEHMLIRKLSFTGSGPTGRSILNAAAASNLKKVTLELGGKSPSIVFDDADLDNALFWTALGSSANNGQVCALGSRIYVQDTIYDQFVSSFKARASAGPTAHGDPLSEKTTKGPVISRPQHEKIMRYIQKGKEEGANVLFGGDALGDGIFVQNTVFTEVREDMTIVKEEIFGPVATIARFSAETEVIAKANDSEYGLNAAIFTKDIARARRVSDALEVGTVTVNSWGLINANTPFGGVKQSGFGRDLGREALDEWTTVKTVKHVLLPPAKL</sequence>
<keyword evidence="10" id="KW-1185">Reference proteome</keyword>
<dbReference type="InterPro" id="IPR016161">
    <property type="entry name" value="Ald_DH/histidinol_DH"/>
</dbReference>
<dbReference type="InterPro" id="IPR015590">
    <property type="entry name" value="Aldehyde_DH_dom"/>
</dbReference>
<dbReference type="GeneID" id="20307840"/>
<evidence type="ECO:0000259" key="8">
    <source>
        <dbReference type="Pfam" id="PF00171"/>
    </source>
</evidence>
<dbReference type="OMA" id="NAWAMLS"/>
<dbReference type="InterPro" id="IPR016162">
    <property type="entry name" value="Ald_DH_N"/>
</dbReference>
<dbReference type="Proteomes" id="UP000007304">
    <property type="component" value="Unassembled WGS sequence"/>
</dbReference>
<dbReference type="STRING" id="858893.H6BVI6"/>
<evidence type="ECO:0000256" key="7">
    <source>
        <dbReference type="SAM" id="MobiDB-lite"/>
    </source>
</evidence>
<dbReference type="GO" id="GO:0046394">
    <property type="term" value="P:carboxylic acid biosynthetic process"/>
    <property type="evidence" value="ECO:0007669"/>
    <property type="project" value="UniProtKB-ARBA"/>
</dbReference>
<keyword evidence="2 6" id="KW-0560">Oxidoreductase</keyword>
<dbReference type="VEuPathDB" id="FungiDB:HMPREF1120_03201"/>
<comment type="catalytic activity">
    <reaction evidence="4">
        <text>an aldehyde + NAD(+) + H2O = a carboxylate + NADH + 2 H(+)</text>
        <dbReference type="Rhea" id="RHEA:16185"/>
        <dbReference type="ChEBI" id="CHEBI:15377"/>
        <dbReference type="ChEBI" id="CHEBI:15378"/>
        <dbReference type="ChEBI" id="CHEBI:17478"/>
        <dbReference type="ChEBI" id="CHEBI:29067"/>
        <dbReference type="ChEBI" id="CHEBI:57540"/>
        <dbReference type="ChEBI" id="CHEBI:57945"/>
        <dbReference type="EC" id="1.2.1.3"/>
    </reaction>
</comment>
<dbReference type="Pfam" id="PF00171">
    <property type="entry name" value="Aldedh"/>
    <property type="match status" value="1"/>
</dbReference>
<evidence type="ECO:0000256" key="1">
    <source>
        <dbReference type="ARBA" id="ARBA00009986"/>
    </source>
</evidence>
<dbReference type="FunFam" id="3.40.605.10:FF:000026">
    <property type="entry name" value="Aldehyde dehydrogenase, putative"/>
    <property type="match status" value="1"/>
</dbReference>
<dbReference type="EMBL" id="JH226132">
    <property type="protein sequence ID" value="EHY55045.1"/>
    <property type="molecule type" value="Genomic_DNA"/>
</dbReference>
<dbReference type="Gene3D" id="3.40.605.10">
    <property type="entry name" value="Aldehyde Dehydrogenase, Chain A, domain 1"/>
    <property type="match status" value="1"/>
</dbReference>
<evidence type="ECO:0000313" key="10">
    <source>
        <dbReference type="Proteomes" id="UP000007304"/>
    </source>
</evidence>
<evidence type="ECO:0000313" key="9">
    <source>
        <dbReference type="EMBL" id="EHY55045.1"/>
    </source>
</evidence>
<dbReference type="PANTHER" id="PTHR11699">
    <property type="entry name" value="ALDEHYDE DEHYDROGENASE-RELATED"/>
    <property type="match status" value="1"/>
</dbReference>
<accession>H6BVI6</accession>
<dbReference type="HOGENOM" id="CLU_005391_0_1_1"/>
<evidence type="ECO:0000256" key="3">
    <source>
        <dbReference type="ARBA" id="ARBA00024226"/>
    </source>
</evidence>
<dbReference type="InterPro" id="IPR029510">
    <property type="entry name" value="Ald_DH_CS_GLU"/>
</dbReference>
<feature type="region of interest" description="Disordered" evidence="7">
    <location>
        <begin position="320"/>
        <end position="339"/>
    </location>
</feature>
<protein>
    <recommendedName>
        <fullName evidence="3">aldehyde dehydrogenase (NAD(+))</fullName>
        <ecNumber evidence="3">1.2.1.3</ecNumber>
    </recommendedName>
</protein>
<evidence type="ECO:0000256" key="5">
    <source>
        <dbReference type="PROSITE-ProRule" id="PRU10007"/>
    </source>
</evidence>